<organism evidence="1 2">
    <name type="scientific">Batillaria attramentaria</name>
    <dbReference type="NCBI Taxonomy" id="370345"/>
    <lineage>
        <taxon>Eukaryota</taxon>
        <taxon>Metazoa</taxon>
        <taxon>Spiralia</taxon>
        <taxon>Lophotrochozoa</taxon>
        <taxon>Mollusca</taxon>
        <taxon>Gastropoda</taxon>
        <taxon>Caenogastropoda</taxon>
        <taxon>Sorbeoconcha</taxon>
        <taxon>Cerithioidea</taxon>
        <taxon>Batillariidae</taxon>
        <taxon>Batillaria</taxon>
    </lineage>
</organism>
<evidence type="ECO:0000313" key="2">
    <source>
        <dbReference type="Proteomes" id="UP001519460"/>
    </source>
</evidence>
<gene>
    <name evidence="1" type="ORF">BaRGS_00022725</name>
</gene>
<comment type="caution">
    <text evidence="1">The sequence shown here is derived from an EMBL/GenBank/DDBJ whole genome shotgun (WGS) entry which is preliminary data.</text>
</comment>
<feature type="non-terminal residue" evidence="1">
    <location>
        <position position="1"/>
    </location>
</feature>
<protein>
    <submittedName>
        <fullName evidence="1">Uncharacterized protein</fullName>
    </submittedName>
</protein>
<dbReference type="EMBL" id="JACVVK020000184">
    <property type="protein sequence ID" value="KAK7486116.1"/>
    <property type="molecule type" value="Genomic_DNA"/>
</dbReference>
<name>A0ABD0KFY1_9CAEN</name>
<accession>A0ABD0KFY1</accession>
<keyword evidence="2" id="KW-1185">Reference proteome</keyword>
<reference evidence="1 2" key="1">
    <citation type="journal article" date="2023" name="Sci. Data">
        <title>Genome assembly of the Korean intertidal mud-creeper Batillaria attramentaria.</title>
        <authorList>
            <person name="Patra A.K."/>
            <person name="Ho P.T."/>
            <person name="Jun S."/>
            <person name="Lee S.J."/>
            <person name="Kim Y."/>
            <person name="Won Y.J."/>
        </authorList>
    </citation>
    <scope>NUCLEOTIDE SEQUENCE [LARGE SCALE GENOMIC DNA]</scope>
    <source>
        <strain evidence="1">Wonlab-2016</strain>
    </source>
</reference>
<evidence type="ECO:0000313" key="1">
    <source>
        <dbReference type="EMBL" id="KAK7486116.1"/>
    </source>
</evidence>
<sequence length="80" mass="9011">HFGDVLSVAHNYAQVNHGTTLKRTVWRMRKISLRLSKYSLSLIVSPNGSNAMQALIHLLSPQPRANGFCRFPLLLIPDKN</sequence>
<proteinExistence type="predicted"/>
<dbReference type="AlphaFoldDB" id="A0ABD0KFY1"/>
<dbReference type="Proteomes" id="UP001519460">
    <property type="component" value="Unassembled WGS sequence"/>
</dbReference>